<feature type="region of interest" description="Disordered" evidence="6">
    <location>
        <begin position="542"/>
        <end position="637"/>
    </location>
</feature>
<feature type="zinc finger region" description="C3H1-type" evidence="5">
    <location>
        <begin position="467"/>
        <end position="495"/>
    </location>
</feature>
<dbReference type="InterPro" id="IPR045877">
    <property type="entry name" value="ZFP36-like"/>
</dbReference>
<feature type="compositionally biased region" description="Low complexity" evidence="6">
    <location>
        <begin position="503"/>
        <end position="520"/>
    </location>
</feature>
<dbReference type="PANTHER" id="PTHR12547:SF18">
    <property type="entry name" value="PROTEIN TIS11"/>
    <property type="match status" value="1"/>
</dbReference>
<evidence type="ECO:0000259" key="7">
    <source>
        <dbReference type="PROSITE" id="PS50103"/>
    </source>
</evidence>
<feature type="compositionally biased region" description="Polar residues" evidence="6">
    <location>
        <begin position="579"/>
        <end position="610"/>
    </location>
</feature>
<proteinExistence type="predicted"/>
<keyword evidence="2" id="KW-0677">Repeat</keyword>
<feature type="region of interest" description="Disordered" evidence="6">
    <location>
        <begin position="499"/>
        <end position="524"/>
    </location>
</feature>
<evidence type="ECO:0008006" key="11">
    <source>
        <dbReference type="Google" id="ProtNLM"/>
    </source>
</evidence>
<dbReference type="GO" id="GO:0003729">
    <property type="term" value="F:mRNA binding"/>
    <property type="evidence" value="ECO:0007669"/>
    <property type="project" value="InterPro"/>
</dbReference>
<feature type="compositionally biased region" description="Polar residues" evidence="6">
    <location>
        <begin position="341"/>
        <end position="365"/>
    </location>
</feature>
<dbReference type="AlphaFoldDB" id="A0A2T9YYD3"/>
<feature type="compositionally biased region" description="Polar residues" evidence="6">
    <location>
        <begin position="450"/>
        <end position="459"/>
    </location>
</feature>
<evidence type="ECO:0000256" key="6">
    <source>
        <dbReference type="SAM" id="MobiDB-lite"/>
    </source>
</evidence>
<sequence>MTSPNTTGLILFKVAFNKPTEYLLFSDSYSNNRHWSPPKGKRLGDEDEQRSALRNTIEITGMSAKEVDVISDFRATIQYISKNDIKKAVFFLGRIIDNSAAVKTFTDSGGIVFSWNKLDKAIEKLVFPSIQSIFTKAEEYISELKDYWIKPYPPKTLTNFQSNRIPQNSTDRKGYTNSPATQDHNGYDKNIKRNRNITYPNKSSSSYPNNSYPPQTNETTSRFVKEQTPSQSNWRRKSPIENNYEQPEPNPQNPPIEKSTSSRWKIDDRKDSNENKSWRIRDYEGDWADEDLDFDWAPQNTESTSNIIPKPQSIPISSGPVSKTFSSSSHTSESRRNSYSRNQSAWRRNEDNNNTTYNQDRYQSSTDRRNYDSRRQQSYNQNDSYQRQESSSIHQPRRENSLYKTKLCEKFEQSGDCPYESRCVFAHGIAELRTRPVSDTDTFSSRKDTNQQSRPNTNYDPVESNPLYKTSLCDRFERFGECPRGDQCNYAHGQLELRKRPQTTNRSYNNSSSNYGETSNQSRLQTSEIRSFQKLSLNSSSRYNEAPYLGPRKPDGNIQWANQPSFNKTLSKNDRFDSSNEYESPKASLSSTQHETTPAPTKPNTSNDLQKTGLYIPAHRKNNPDNFQSSSYQNRSYNNEFSGKQRVVKVINPPNENRISRNDVTPVAKELKQSGYIDINHDNSFDSGHMRAKTKQLENETIKTFNIYFYGSENSTELIKRPLNDELKEVTRIEFRHNLTKKQLLVALLCGIFSPFKGRIPKSFVQDRIKLIKKFVTPSDQKYILHGLVSLYSIGETLNVHSEQNKQANALAGSVLNNTNDIEEKKNLTVSPNVTGEKSKTKSVWSGAISNLLMTFYNADIIEEDIFLDWYNANSIDPIEPAIVSMKTFADWLKTAEEE</sequence>
<accession>A0A2T9YYD3</accession>
<evidence type="ECO:0000256" key="3">
    <source>
        <dbReference type="ARBA" id="ARBA00022771"/>
    </source>
</evidence>
<dbReference type="InterPro" id="IPR003307">
    <property type="entry name" value="W2_domain"/>
</dbReference>
<dbReference type="OrthoDB" id="410307at2759"/>
<feature type="zinc finger region" description="C3H1-type" evidence="5">
    <location>
        <begin position="402"/>
        <end position="430"/>
    </location>
</feature>
<feature type="compositionally biased region" description="Low complexity" evidence="6">
    <location>
        <begin position="199"/>
        <end position="214"/>
    </location>
</feature>
<dbReference type="SMART" id="SM00356">
    <property type="entry name" value="ZnF_C3H1"/>
    <property type="match status" value="2"/>
</dbReference>
<name>A0A2T9YYD3_9FUNG</name>
<dbReference type="InterPro" id="IPR000571">
    <property type="entry name" value="Znf_CCCH"/>
</dbReference>
<keyword evidence="3 5" id="KW-0863">Zinc-finger</keyword>
<feature type="compositionally biased region" description="Polar residues" evidence="6">
    <location>
        <begin position="559"/>
        <end position="570"/>
    </location>
</feature>
<feature type="compositionally biased region" description="Low complexity" evidence="6">
    <location>
        <begin position="626"/>
        <end position="637"/>
    </location>
</feature>
<dbReference type="InterPro" id="IPR015797">
    <property type="entry name" value="NUDIX_hydrolase-like_dom_sf"/>
</dbReference>
<dbReference type="GO" id="GO:0010468">
    <property type="term" value="P:regulation of gene expression"/>
    <property type="evidence" value="ECO:0007669"/>
    <property type="project" value="UniProtKB-ARBA"/>
</dbReference>
<feature type="compositionally biased region" description="Basic and acidic residues" evidence="6">
    <location>
        <begin position="264"/>
        <end position="273"/>
    </location>
</feature>
<feature type="compositionally biased region" description="Polar residues" evidence="6">
    <location>
        <begin position="158"/>
        <end position="184"/>
    </location>
</feature>
<dbReference type="InterPro" id="IPR036855">
    <property type="entry name" value="Znf_CCCH_sf"/>
</dbReference>
<dbReference type="SUPFAM" id="SSF48371">
    <property type="entry name" value="ARM repeat"/>
    <property type="match status" value="1"/>
</dbReference>
<dbReference type="Gene3D" id="4.10.1000.10">
    <property type="entry name" value="Zinc finger, CCCH-type"/>
    <property type="match status" value="2"/>
</dbReference>
<dbReference type="Pfam" id="PF02020">
    <property type="entry name" value="W2"/>
    <property type="match status" value="1"/>
</dbReference>
<organism evidence="9 10">
    <name type="scientific">Furculomyces boomerangus</name>
    <dbReference type="NCBI Taxonomy" id="61424"/>
    <lineage>
        <taxon>Eukaryota</taxon>
        <taxon>Fungi</taxon>
        <taxon>Fungi incertae sedis</taxon>
        <taxon>Zoopagomycota</taxon>
        <taxon>Kickxellomycotina</taxon>
        <taxon>Harpellomycetes</taxon>
        <taxon>Harpellales</taxon>
        <taxon>Harpellaceae</taxon>
        <taxon>Furculomyces</taxon>
    </lineage>
</organism>
<dbReference type="SMART" id="SM00515">
    <property type="entry name" value="eIF5C"/>
    <property type="match status" value="1"/>
</dbReference>
<evidence type="ECO:0000259" key="8">
    <source>
        <dbReference type="PROSITE" id="PS51363"/>
    </source>
</evidence>
<dbReference type="GO" id="GO:0051252">
    <property type="term" value="P:regulation of RNA metabolic process"/>
    <property type="evidence" value="ECO:0007669"/>
    <property type="project" value="UniProtKB-ARBA"/>
</dbReference>
<dbReference type="Gene3D" id="3.90.79.10">
    <property type="entry name" value="Nucleoside Triphosphate Pyrophosphohydrolase"/>
    <property type="match status" value="1"/>
</dbReference>
<feature type="compositionally biased region" description="Polar residues" evidence="6">
    <location>
        <begin position="215"/>
        <end position="233"/>
    </location>
</feature>
<feature type="compositionally biased region" description="Basic and acidic residues" evidence="6">
    <location>
        <begin position="366"/>
        <end position="375"/>
    </location>
</feature>
<dbReference type="SUPFAM" id="SSF90229">
    <property type="entry name" value="CCCH zinc finger"/>
    <property type="match status" value="2"/>
</dbReference>
<gene>
    <name evidence="9" type="ORF">BB559_002060</name>
</gene>
<feature type="compositionally biased region" description="Basic and acidic residues" evidence="6">
    <location>
        <begin position="436"/>
        <end position="449"/>
    </location>
</feature>
<feature type="domain" description="C3H1-type" evidence="7">
    <location>
        <begin position="402"/>
        <end position="430"/>
    </location>
</feature>
<dbReference type="Pfam" id="PF00642">
    <property type="entry name" value="zf-CCCH"/>
    <property type="match status" value="2"/>
</dbReference>
<dbReference type="EMBL" id="MBFT01000110">
    <property type="protein sequence ID" value="PVU97352.1"/>
    <property type="molecule type" value="Genomic_DNA"/>
</dbReference>
<dbReference type="Gene3D" id="1.25.40.180">
    <property type="match status" value="1"/>
</dbReference>
<evidence type="ECO:0000256" key="4">
    <source>
        <dbReference type="ARBA" id="ARBA00022833"/>
    </source>
</evidence>
<protein>
    <recommendedName>
        <fullName evidence="11">C3H1-type domain-containing protein</fullName>
    </recommendedName>
</protein>
<dbReference type="STRING" id="61424.A0A2T9YYD3"/>
<dbReference type="GO" id="GO:0008270">
    <property type="term" value="F:zinc ion binding"/>
    <property type="evidence" value="ECO:0007669"/>
    <property type="project" value="UniProtKB-KW"/>
</dbReference>
<dbReference type="InterPro" id="IPR016024">
    <property type="entry name" value="ARM-type_fold"/>
</dbReference>
<evidence type="ECO:0000256" key="2">
    <source>
        <dbReference type="ARBA" id="ARBA00022737"/>
    </source>
</evidence>
<feature type="compositionally biased region" description="Low complexity" evidence="6">
    <location>
        <begin position="305"/>
        <end position="331"/>
    </location>
</feature>
<dbReference type="Proteomes" id="UP000245699">
    <property type="component" value="Unassembled WGS sequence"/>
</dbReference>
<feature type="compositionally biased region" description="Polar residues" evidence="6">
    <location>
        <begin position="376"/>
        <end position="394"/>
    </location>
</feature>
<evidence type="ECO:0000256" key="1">
    <source>
        <dbReference type="ARBA" id="ARBA00022723"/>
    </source>
</evidence>
<feature type="region of interest" description="Disordered" evidence="6">
    <location>
        <begin position="436"/>
        <end position="465"/>
    </location>
</feature>
<dbReference type="FunFam" id="4.10.1000.10:FF:000003">
    <property type="entry name" value="Zinc finger CCCH domain-containing protein"/>
    <property type="match status" value="2"/>
</dbReference>
<feature type="domain" description="C3H1-type" evidence="7">
    <location>
        <begin position="467"/>
        <end position="495"/>
    </location>
</feature>
<dbReference type="PROSITE" id="PS51363">
    <property type="entry name" value="W2"/>
    <property type="match status" value="1"/>
</dbReference>
<evidence type="ECO:0000313" key="10">
    <source>
        <dbReference type="Proteomes" id="UP000245699"/>
    </source>
</evidence>
<reference evidence="9 10" key="1">
    <citation type="journal article" date="2018" name="MBio">
        <title>Comparative Genomics Reveals the Core Gene Toolbox for the Fungus-Insect Symbiosis.</title>
        <authorList>
            <person name="Wang Y."/>
            <person name="Stata M."/>
            <person name="Wang W."/>
            <person name="Stajich J.E."/>
            <person name="White M.M."/>
            <person name="Moncalvo J.M."/>
        </authorList>
    </citation>
    <scope>NUCLEOTIDE SEQUENCE [LARGE SCALE GENOMIC DNA]</scope>
    <source>
        <strain evidence="9 10">AUS-77-4</strain>
    </source>
</reference>
<feature type="region of interest" description="Disordered" evidence="6">
    <location>
        <begin position="296"/>
        <end position="398"/>
    </location>
</feature>
<dbReference type="PROSITE" id="PS50103">
    <property type="entry name" value="ZF_C3H1"/>
    <property type="match status" value="2"/>
</dbReference>
<dbReference type="PANTHER" id="PTHR12547">
    <property type="entry name" value="CCCH ZINC FINGER/TIS11-RELATED"/>
    <property type="match status" value="1"/>
</dbReference>
<comment type="caution">
    <text evidence="9">The sequence shown here is derived from an EMBL/GenBank/DDBJ whole genome shotgun (WGS) entry which is preliminary data.</text>
</comment>
<keyword evidence="4 5" id="KW-0862">Zinc</keyword>
<keyword evidence="10" id="KW-1185">Reference proteome</keyword>
<feature type="region of interest" description="Disordered" evidence="6">
    <location>
        <begin position="158"/>
        <end position="273"/>
    </location>
</feature>
<evidence type="ECO:0000256" key="5">
    <source>
        <dbReference type="PROSITE-ProRule" id="PRU00723"/>
    </source>
</evidence>
<feature type="domain" description="W2" evidence="8">
    <location>
        <begin position="699"/>
        <end position="899"/>
    </location>
</feature>
<dbReference type="SUPFAM" id="SSF55811">
    <property type="entry name" value="Nudix"/>
    <property type="match status" value="1"/>
</dbReference>
<keyword evidence="1 5" id="KW-0479">Metal-binding</keyword>
<evidence type="ECO:0000313" key="9">
    <source>
        <dbReference type="EMBL" id="PVU97352.1"/>
    </source>
</evidence>